<feature type="transmembrane region" description="Helical" evidence="1">
    <location>
        <begin position="26"/>
        <end position="46"/>
    </location>
</feature>
<organism evidence="2 3">
    <name type="scientific">Sanghuangporus baumii</name>
    <name type="common">Phellinus baumii</name>
    <dbReference type="NCBI Taxonomy" id="108892"/>
    <lineage>
        <taxon>Eukaryota</taxon>
        <taxon>Fungi</taxon>
        <taxon>Dikarya</taxon>
        <taxon>Basidiomycota</taxon>
        <taxon>Agaricomycotina</taxon>
        <taxon>Agaricomycetes</taxon>
        <taxon>Hymenochaetales</taxon>
        <taxon>Hymenochaetaceae</taxon>
        <taxon>Sanghuangporus</taxon>
    </lineage>
</organism>
<keyword evidence="3" id="KW-1185">Reference proteome</keyword>
<evidence type="ECO:0000313" key="2">
    <source>
        <dbReference type="EMBL" id="OCB87398.1"/>
    </source>
</evidence>
<keyword evidence="1" id="KW-0812">Transmembrane</keyword>
<name>A0A9Q5HWN8_SANBA</name>
<keyword evidence="1" id="KW-0472">Membrane</keyword>
<protein>
    <submittedName>
        <fullName evidence="2">Uncharacterized protein</fullName>
    </submittedName>
</protein>
<reference evidence="2" key="1">
    <citation type="submission" date="2016-06" db="EMBL/GenBank/DDBJ databases">
        <title>Draft Genome sequence of the fungus Inonotus baumii.</title>
        <authorList>
            <person name="Zhu H."/>
            <person name="Lin W."/>
        </authorList>
    </citation>
    <scope>NUCLEOTIDE SEQUENCE</scope>
    <source>
        <strain evidence="2">821</strain>
    </source>
</reference>
<evidence type="ECO:0000313" key="3">
    <source>
        <dbReference type="Proteomes" id="UP000757232"/>
    </source>
</evidence>
<comment type="caution">
    <text evidence="2">The sequence shown here is derived from an EMBL/GenBank/DDBJ whole genome shotgun (WGS) entry which is preliminary data.</text>
</comment>
<dbReference type="Proteomes" id="UP000757232">
    <property type="component" value="Unassembled WGS sequence"/>
</dbReference>
<gene>
    <name evidence="2" type="ORF">A7U60_g5538</name>
</gene>
<dbReference type="AlphaFoldDB" id="A0A9Q5HWN8"/>
<dbReference type="EMBL" id="LNZH02000192">
    <property type="protein sequence ID" value="OCB87398.1"/>
    <property type="molecule type" value="Genomic_DNA"/>
</dbReference>
<keyword evidence="1" id="KW-1133">Transmembrane helix</keyword>
<accession>A0A9Q5HWN8</accession>
<sequence length="667" mass="72396">MAPVPGEGASISSTASIYSSAHSLQVILGITLPLVAVASSIPIIMIRRHLAAKSIISQRSSIAAQSTATTNTTCRAQTTPRLPLTSVYIARVDYFLPPSDTGVSETVAESQLECVARDDDSLSSPMDEIKNYSSEVDLGVPSSGLGLMPEVPPLASLPSLSSMLCEFTAYADAIEPENLAEARRSSTCLLDSVFSSMDVTALSFTELPLSPSLPPIQPAMSALSLDCPGLSREMSQSEEKHVEERSLLAMPISLSKKPSSLFYEEDPTSLEDLDFAVVSLCDTDTDTSTPTAEDDIEEISTSQLVSATTTCSIILDSTSTLASLLAVRLSQFPAVPALPPLSLLSFVAKSIVTRRSQSSIGSTITCSISAPASLNIIDIQLDDTLPQRNPDGRFLMDWPSFSNPGELWDEEDDLLFSVYLPKKRVDLSKPVRHTWTAGVKYSRSEKGDLWDDEDDRRFSFAGEVKPLDIFVSGSMFSLEMSNNRDLADSTLYMSEGSSLADHSREAQATVEDAADRTLCYSETELNFIDPGFAEVGSCFDFGFTSFKERNMKLNPSCEQEELESESELCSSAPSSSCRFAFEDLKDGVNATAIYLSESSRSSLMSLTSVLDSPIRIADPRPSKSNLPLEQVFEVAVVDMELEPDLSYCSRIISVNYSLFQEGETTLF</sequence>
<evidence type="ECO:0000256" key="1">
    <source>
        <dbReference type="SAM" id="Phobius"/>
    </source>
</evidence>
<proteinExistence type="predicted"/>
<dbReference type="OrthoDB" id="3267576at2759"/>